<gene>
    <name evidence="1" type="ORF">PCAR00345_LOCUS38960</name>
</gene>
<organism evidence="1">
    <name type="scientific">Chrysotila carterae</name>
    <name type="common">Marine alga</name>
    <name type="synonym">Syracosphaera carterae</name>
    <dbReference type="NCBI Taxonomy" id="13221"/>
    <lineage>
        <taxon>Eukaryota</taxon>
        <taxon>Haptista</taxon>
        <taxon>Haptophyta</taxon>
        <taxon>Prymnesiophyceae</taxon>
        <taxon>Isochrysidales</taxon>
        <taxon>Isochrysidaceae</taxon>
        <taxon>Chrysotila</taxon>
    </lineage>
</organism>
<dbReference type="EMBL" id="HBIZ01062926">
    <property type="protein sequence ID" value="CAE0786252.1"/>
    <property type="molecule type" value="Transcribed_RNA"/>
</dbReference>
<evidence type="ECO:0000313" key="1">
    <source>
        <dbReference type="EMBL" id="CAE0786252.1"/>
    </source>
</evidence>
<dbReference type="AlphaFoldDB" id="A0A7S4C3Z1"/>
<sequence>MPSNQADSSLQGVESSFKEYLCILTGELLFTSRFPHQIEADGNIVAVCCLGESFEPELLPHPTQSNERVTSQLVLGSADLMACSGLQRLELDRTGFVKLWQRYIQELQWVLPECHASVLRREKLEVFSHVLARQILCRFDELEFVGTGGNHSCGGVGIVHYREDGVTPWLWFLAEGVDGVTGSSHQQQTL</sequence>
<protein>
    <submittedName>
        <fullName evidence="1">Uncharacterized protein</fullName>
    </submittedName>
</protein>
<dbReference type="InterPro" id="IPR018105">
    <property type="entry name" value="Translational_control_tumour_p"/>
</dbReference>
<proteinExistence type="predicted"/>
<name>A0A7S4C3Z1_CHRCT</name>
<dbReference type="SUPFAM" id="SSF51316">
    <property type="entry name" value="Mss4-like"/>
    <property type="match status" value="1"/>
</dbReference>
<dbReference type="Gene3D" id="2.170.150.10">
    <property type="entry name" value="Metal Binding Protein, Guanine Nucleotide Exchange Factor, Chain A"/>
    <property type="match status" value="1"/>
</dbReference>
<dbReference type="InterPro" id="IPR011323">
    <property type="entry name" value="Mss4/transl-control_tumour"/>
</dbReference>
<accession>A0A7S4C3Z1</accession>
<reference evidence="1" key="1">
    <citation type="submission" date="2021-01" db="EMBL/GenBank/DDBJ databases">
        <authorList>
            <person name="Corre E."/>
            <person name="Pelletier E."/>
            <person name="Niang G."/>
            <person name="Scheremetjew M."/>
            <person name="Finn R."/>
            <person name="Kale V."/>
            <person name="Holt S."/>
            <person name="Cochrane G."/>
            <person name="Meng A."/>
            <person name="Brown T."/>
            <person name="Cohen L."/>
        </authorList>
    </citation>
    <scope>NUCLEOTIDE SEQUENCE</scope>
    <source>
        <strain evidence="1">CCMP645</strain>
    </source>
</reference>
<dbReference type="InterPro" id="IPR011057">
    <property type="entry name" value="Mss4-like_sf"/>
</dbReference>
<dbReference type="Pfam" id="PF00838">
    <property type="entry name" value="TCTP"/>
    <property type="match status" value="1"/>
</dbReference>